<dbReference type="PANTHER" id="PTHR15633">
    <property type="entry name" value="NUCLEOLAR PROTEIN 11"/>
    <property type="match status" value="1"/>
</dbReference>
<evidence type="ECO:0000259" key="1">
    <source>
        <dbReference type="Pfam" id="PF08168"/>
    </source>
</evidence>
<dbReference type="EMBL" id="CAEY01001884">
    <property type="status" value="NOT_ANNOTATED_CDS"/>
    <property type="molecule type" value="Genomic_DNA"/>
</dbReference>
<gene>
    <name evidence="2" type="primary">107362053</name>
</gene>
<dbReference type="OrthoDB" id="6502630at2759"/>
<dbReference type="AlphaFoldDB" id="T1K8W6"/>
<reference evidence="2" key="2">
    <citation type="submission" date="2015-06" db="UniProtKB">
        <authorList>
            <consortium name="EnsemblMetazoa"/>
        </authorList>
    </citation>
    <scope>IDENTIFICATION</scope>
</reference>
<feature type="domain" description="Nucleolar protein 11 N-terminal" evidence="1">
    <location>
        <begin position="29"/>
        <end position="155"/>
    </location>
</feature>
<protein>
    <recommendedName>
        <fullName evidence="1">Nucleolar protein 11 N-terminal domain-containing protein</fullName>
    </recommendedName>
</protein>
<evidence type="ECO:0000313" key="3">
    <source>
        <dbReference type="Proteomes" id="UP000015104"/>
    </source>
</evidence>
<name>T1K8W6_TETUR</name>
<dbReference type="InterPro" id="IPR042859">
    <property type="entry name" value="NOL11"/>
</dbReference>
<dbReference type="PANTHER" id="PTHR15633:SF2">
    <property type="entry name" value="NUCLEOLAR PROTEIN 11"/>
    <property type="match status" value="1"/>
</dbReference>
<dbReference type="GO" id="GO:0030490">
    <property type="term" value="P:maturation of SSU-rRNA"/>
    <property type="evidence" value="ECO:0007669"/>
    <property type="project" value="InterPro"/>
</dbReference>
<proteinExistence type="predicted"/>
<dbReference type="Proteomes" id="UP000015104">
    <property type="component" value="Unassembled WGS sequence"/>
</dbReference>
<reference evidence="3" key="1">
    <citation type="submission" date="2011-08" db="EMBL/GenBank/DDBJ databases">
        <authorList>
            <person name="Rombauts S."/>
        </authorList>
    </citation>
    <scope>NUCLEOTIDE SEQUENCE</scope>
    <source>
        <strain evidence="3">London</strain>
    </source>
</reference>
<dbReference type="GO" id="GO:0003723">
    <property type="term" value="F:RNA binding"/>
    <property type="evidence" value="ECO:0007669"/>
    <property type="project" value="TreeGrafter"/>
</dbReference>
<organism evidence="2 3">
    <name type="scientific">Tetranychus urticae</name>
    <name type="common">Two-spotted spider mite</name>
    <dbReference type="NCBI Taxonomy" id="32264"/>
    <lineage>
        <taxon>Eukaryota</taxon>
        <taxon>Metazoa</taxon>
        <taxon>Ecdysozoa</taxon>
        <taxon>Arthropoda</taxon>
        <taxon>Chelicerata</taxon>
        <taxon>Arachnida</taxon>
        <taxon>Acari</taxon>
        <taxon>Acariformes</taxon>
        <taxon>Trombidiformes</taxon>
        <taxon>Prostigmata</taxon>
        <taxon>Eleutherengona</taxon>
        <taxon>Raphignathae</taxon>
        <taxon>Tetranychoidea</taxon>
        <taxon>Tetranychidae</taxon>
        <taxon>Tetranychus</taxon>
    </lineage>
</organism>
<keyword evidence="3" id="KW-1185">Reference proteome</keyword>
<dbReference type="HOGENOM" id="CLU_1221079_0_0_1"/>
<dbReference type="InterPro" id="IPR012584">
    <property type="entry name" value="NOL11_N"/>
</dbReference>
<dbReference type="EnsemblMetazoa" id="tetur07g02840.1">
    <property type="protein sequence ID" value="tetur07g02840.1"/>
    <property type="gene ID" value="tetur07g02840"/>
</dbReference>
<dbReference type="GO" id="GO:0005730">
    <property type="term" value="C:nucleolus"/>
    <property type="evidence" value="ECO:0007669"/>
    <property type="project" value="TreeGrafter"/>
</dbReference>
<sequence length="530" mass="59313">MAIFGDIATIRTCIEPFTCIFPSLTPYGQDKIIFSESKHLAVLYDLNTCLPIKCWTFSELDSLVAPLIYDHVNEKFVAVKQLKVALYKCDSEDDLVQVRLGKSIHCLLASPIKESLVLFKNGFVRPLGSVIAEKGKFPGDGIIPESEEIIKTTINQFNPESSWVALLTKTQNCFNKLYMIKADFINGLGNFDAKYTVKQNYKCLTMTKSGKPIGLTENGNIHLLDIDGDQLLLSLRDSITISALCLPEEDTLAVVVREGETYSLKIVNLKFKVITSQLPLDIVPIPDFISQSNGKLFIASPKAMLCIQYEIKPATLASVMGKNFVPNNKSCKQQPSSDHIFLDSSTDIKITTLLTDGITLTELKKLLPKPDEILSERAIFSALATILKAKCFSPQDTMCKELLNSIISRPFNHNFMVSVVKSTNLSADQFVQIIDILIEMLQIDNGFIIDWLIVILDACLKLLLFTKSDVIKNTLKKLDDKLIMMEESLEKCHEISTLLDDLLTSKTKLSNNSMYNGIKHDKYCIEVLEL</sequence>
<evidence type="ECO:0000313" key="2">
    <source>
        <dbReference type="EnsemblMetazoa" id="tetur07g02840.1"/>
    </source>
</evidence>
<dbReference type="OMA" id="HDKYCIE"/>
<dbReference type="Pfam" id="PF08168">
    <property type="entry name" value="NOL11_N"/>
    <property type="match status" value="1"/>
</dbReference>
<dbReference type="KEGG" id="tut:107362053"/>
<accession>T1K8W6</accession>